<reference evidence="8" key="2">
    <citation type="submission" date="2020-04" db="EMBL/GenBank/DDBJ databases">
        <title>Genome analysis and biological profiling of marine Cellulosimicrobium funkei MOSEL-ME6.</title>
        <authorList>
            <person name="Tanveer F."/>
            <person name="Xie Y."/>
            <person name="Shinwari Z.K."/>
        </authorList>
    </citation>
    <scope>NUCLEOTIDE SEQUENCE [LARGE SCALE GENOMIC DNA]</scope>
    <source>
        <strain evidence="8">MOSEL-ME25</strain>
    </source>
</reference>
<dbReference type="FunFam" id="2.40.50.140:FF:000045">
    <property type="entry name" value="Phenylalanine--tRNA ligase beta subunit"/>
    <property type="match status" value="1"/>
</dbReference>
<evidence type="ECO:0000313" key="6">
    <source>
        <dbReference type="EMBL" id="MDB0581301.1"/>
    </source>
</evidence>
<evidence type="ECO:0000313" key="5">
    <source>
        <dbReference type="EMBL" id="KIH70000.1"/>
    </source>
</evidence>
<accession>A0A0C2H850</accession>
<sequence>MKLTYNYQHVGDVLLVTMKKAENPEYEFHEGLTVIRDGDEIIGLNIFEASKHIELPDAVNIGADEKILASINALLESRGVAKIDPDLSPKFVVGKVTEKSKHPDADKLNVCKVDVGEEELQIVCGAPNVDSGQHVVVAKVGAIMPDGLYIKPSTLRGVDSEGMICSRNELNLEDDGVKGIYVLDDSYEVAQPFEVK</sequence>
<name>A0A0C2H850_9STAP</name>
<dbReference type="AlphaFoldDB" id="A0A0C2H850"/>
<dbReference type="Proteomes" id="UP000031546">
    <property type="component" value="Unassembled WGS sequence"/>
</dbReference>
<dbReference type="GeneID" id="77846052"/>
<dbReference type="InterPro" id="IPR002547">
    <property type="entry name" value="tRNA-bd_dom"/>
</dbReference>
<reference evidence="6" key="3">
    <citation type="submission" date="2020-04" db="EMBL/GenBank/DDBJ databases">
        <authorList>
            <person name="Tanveer F."/>
            <person name="Xie Y."/>
            <person name="Shinwari Z.K."/>
        </authorList>
    </citation>
    <scope>NUCLEOTIDE SEQUENCE</scope>
    <source>
        <strain evidence="6">MOSEL-ME25</strain>
    </source>
</reference>
<reference evidence="6 8" key="4">
    <citation type="submission" date="2022-12" db="EMBL/GenBank/DDBJ databases">
        <title>Genome analysis and biological profiling of marine Salinicoccus roseus MOSEL-ME25.</title>
        <authorList>
            <person name="Mirza F.T."/>
            <person name="Xie Y."/>
            <person name="Shinwari Z.K."/>
        </authorList>
    </citation>
    <scope>NUCLEOTIDE SEQUENCE [LARGE SCALE GENOMIC DNA]</scope>
    <source>
        <strain evidence="6 8">MOSEL-ME25</strain>
    </source>
</reference>
<evidence type="ECO:0000256" key="1">
    <source>
        <dbReference type="ARBA" id="ARBA00022555"/>
    </source>
</evidence>
<comment type="caution">
    <text evidence="5">The sequence shown here is derived from an EMBL/GenBank/DDBJ whole genome shotgun (WGS) entry which is preliminary data.</text>
</comment>
<dbReference type="SUPFAM" id="SSF50249">
    <property type="entry name" value="Nucleic acid-binding proteins"/>
    <property type="match status" value="1"/>
</dbReference>
<dbReference type="InterPro" id="IPR012340">
    <property type="entry name" value="NA-bd_OB-fold"/>
</dbReference>
<protein>
    <submittedName>
        <fullName evidence="6">DUF4479 domain-containing protein</fullName>
    </submittedName>
    <submittedName>
        <fullName evidence="5">tRNA-binding protein</fullName>
    </submittedName>
</protein>
<dbReference type="EMBL" id="JABEVU030000001">
    <property type="protein sequence ID" value="MDB0581301.1"/>
    <property type="molecule type" value="Genomic_DNA"/>
</dbReference>
<dbReference type="InterPro" id="IPR037154">
    <property type="entry name" value="YtpR-like_sf"/>
</dbReference>
<dbReference type="InterPro" id="IPR027855">
    <property type="entry name" value="DUF4479"/>
</dbReference>
<dbReference type="InterPro" id="IPR033714">
    <property type="entry name" value="tRNA_bind_bactPheRS"/>
</dbReference>
<dbReference type="Pfam" id="PF14794">
    <property type="entry name" value="DUF4479"/>
    <property type="match status" value="1"/>
</dbReference>
<dbReference type="NCBIfam" id="NF045760">
    <property type="entry name" value="YtpR"/>
    <property type="match status" value="1"/>
</dbReference>
<evidence type="ECO:0000313" key="8">
    <source>
        <dbReference type="Proteomes" id="UP000527860"/>
    </source>
</evidence>
<dbReference type="GO" id="GO:0000049">
    <property type="term" value="F:tRNA binding"/>
    <property type="evidence" value="ECO:0007669"/>
    <property type="project" value="UniProtKB-UniRule"/>
</dbReference>
<dbReference type="EMBL" id="JXII01000009">
    <property type="protein sequence ID" value="KIH70000.1"/>
    <property type="molecule type" value="Genomic_DNA"/>
</dbReference>
<dbReference type="Gene3D" id="3.30.1940.10">
    <property type="entry name" value="YtpR-like"/>
    <property type="match status" value="1"/>
</dbReference>
<keyword evidence="8" id="KW-1185">Reference proteome</keyword>
<evidence type="ECO:0000256" key="3">
    <source>
        <dbReference type="PROSITE-ProRule" id="PRU00209"/>
    </source>
</evidence>
<keyword evidence="2 3" id="KW-0694">RNA-binding</keyword>
<organism evidence="5 7">
    <name type="scientific">Salinicoccus roseus</name>
    <dbReference type="NCBI Taxonomy" id="45670"/>
    <lineage>
        <taxon>Bacteria</taxon>
        <taxon>Bacillati</taxon>
        <taxon>Bacillota</taxon>
        <taxon>Bacilli</taxon>
        <taxon>Bacillales</taxon>
        <taxon>Staphylococcaceae</taxon>
        <taxon>Salinicoccus</taxon>
    </lineage>
</organism>
<feature type="domain" description="TRNA-binding" evidence="4">
    <location>
        <begin position="85"/>
        <end position="194"/>
    </location>
</feature>
<keyword evidence="1 3" id="KW-0820">tRNA-binding</keyword>
<dbReference type="PROSITE" id="PS50886">
    <property type="entry name" value="TRBD"/>
    <property type="match status" value="1"/>
</dbReference>
<reference evidence="5 7" key="1">
    <citation type="submission" date="2015-01" db="EMBL/GenBank/DDBJ databases">
        <title>Genome sequences of high lactate-tolerant strain Salinicoccus roseus W12 with industrial interest.</title>
        <authorList>
            <person name="Wang H."/>
            <person name="Yu B."/>
        </authorList>
    </citation>
    <scope>NUCLEOTIDE SEQUENCE [LARGE SCALE GENOMIC DNA]</scope>
    <source>
        <strain evidence="5 7">W12</strain>
    </source>
</reference>
<dbReference type="Gene3D" id="2.40.50.140">
    <property type="entry name" value="Nucleic acid-binding proteins"/>
    <property type="match status" value="1"/>
</dbReference>
<dbReference type="RefSeq" id="WP_040106641.1">
    <property type="nucleotide sequence ID" value="NZ_JABEVU030000001.1"/>
</dbReference>
<proteinExistence type="predicted"/>
<evidence type="ECO:0000259" key="4">
    <source>
        <dbReference type="PROSITE" id="PS50886"/>
    </source>
</evidence>
<evidence type="ECO:0000313" key="7">
    <source>
        <dbReference type="Proteomes" id="UP000031546"/>
    </source>
</evidence>
<dbReference type="Proteomes" id="UP000527860">
    <property type="component" value="Unassembled WGS sequence"/>
</dbReference>
<gene>
    <name evidence="6" type="ORF">F7P68_0012280</name>
    <name evidence="5" type="ORF">SN16_10860</name>
</gene>
<dbReference type="CDD" id="cd02796">
    <property type="entry name" value="tRNA_bind_bactPheRS"/>
    <property type="match status" value="1"/>
</dbReference>
<dbReference type="STRING" id="45670.SN16_10860"/>
<dbReference type="Pfam" id="PF01588">
    <property type="entry name" value="tRNA_bind"/>
    <property type="match status" value="1"/>
</dbReference>
<evidence type="ECO:0000256" key="2">
    <source>
        <dbReference type="ARBA" id="ARBA00022884"/>
    </source>
</evidence>
<dbReference type="OrthoDB" id="9805455at2"/>